<accession>A0A2C8FCD1</accession>
<evidence type="ECO:0000313" key="2">
    <source>
        <dbReference type="EMBL" id="SOB60289.1"/>
    </source>
</evidence>
<dbReference type="PIRSF" id="PIRSF031982">
    <property type="entry name" value="UCP031982_abhydr"/>
    <property type="match status" value="1"/>
</dbReference>
<dbReference type="RefSeq" id="WP_097013034.1">
    <property type="nucleotide sequence ID" value="NZ_LT907975.1"/>
</dbReference>
<reference evidence="3" key="1">
    <citation type="submission" date="2017-09" db="EMBL/GenBank/DDBJ databases">
        <authorList>
            <person name="Regsiter A."/>
            <person name="William W."/>
        </authorList>
    </citation>
    <scope>NUCLEOTIDE SEQUENCE [LARGE SCALE GENOMIC DNA]</scope>
    <source>
        <strain evidence="3">500-1</strain>
    </source>
</reference>
<dbReference type="InterPro" id="IPR016986">
    <property type="entry name" value="UCP031982_abhydr"/>
</dbReference>
<gene>
    <name evidence="2" type="ORF">DPRO_3376</name>
</gene>
<organism evidence="2 3">
    <name type="scientific">Pseudodesulfovibrio profundus</name>
    <dbReference type="NCBI Taxonomy" id="57320"/>
    <lineage>
        <taxon>Bacteria</taxon>
        <taxon>Pseudomonadati</taxon>
        <taxon>Thermodesulfobacteriota</taxon>
        <taxon>Desulfovibrionia</taxon>
        <taxon>Desulfovibrionales</taxon>
        <taxon>Desulfovibrionaceae</taxon>
    </lineage>
</organism>
<dbReference type="SUPFAM" id="SSF53474">
    <property type="entry name" value="alpha/beta-Hydrolases"/>
    <property type="match status" value="1"/>
</dbReference>
<dbReference type="InterPro" id="IPR029058">
    <property type="entry name" value="AB_hydrolase_fold"/>
</dbReference>
<sequence>MNKWCLLVVALVLMPNLAYGSIGFTSIVDASEAARPLMLSIWYPSDGDQSDIIGGNAVFRGEYAALDAKVVGKHPLIVLSHGGLRSTKDSGAWLSAALAKAGFIVIEVNAPRPENPAMAVDEIWQRPRDISRALSVILDNAAWADHIDEKKVAVIGFALGGTAALSLAGAELDAERYYESCADAGSIGADCTWFSSHNVALNQVDQDEFEQSRHDRRFTSAVLIAPEYLEAFSIESGMALAPTLLISLGSQEMKTLRLPHVEKKAIDEANRLDAFAVCTESGPQILLEEEGDAALCGTSPEERVRIHALIADMIVSFLARNF</sequence>
<proteinExistence type="predicted"/>
<dbReference type="AlphaFoldDB" id="A0A2C8FCD1"/>
<dbReference type="EMBL" id="LT907975">
    <property type="protein sequence ID" value="SOB60289.1"/>
    <property type="molecule type" value="Genomic_DNA"/>
</dbReference>
<name>A0A2C8FCD1_9BACT</name>
<keyword evidence="1" id="KW-0732">Signal</keyword>
<evidence type="ECO:0000313" key="3">
    <source>
        <dbReference type="Proteomes" id="UP000219215"/>
    </source>
</evidence>
<dbReference type="Gene3D" id="3.40.50.1820">
    <property type="entry name" value="alpha/beta hydrolase"/>
    <property type="match status" value="1"/>
</dbReference>
<dbReference type="OrthoDB" id="192696at2"/>
<feature type="signal peptide" evidence="1">
    <location>
        <begin position="1"/>
        <end position="20"/>
    </location>
</feature>
<dbReference type="KEGG" id="pprf:DPRO_3376"/>
<dbReference type="Proteomes" id="UP000219215">
    <property type="component" value="Chromosome DPRO"/>
</dbReference>
<feature type="chain" id="PRO_5012157573" description="Dienelactone hydrolase" evidence="1">
    <location>
        <begin position="21"/>
        <end position="322"/>
    </location>
</feature>
<keyword evidence="3" id="KW-1185">Reference proteome</keyword>
<protein>
    <recommendedName>
        <fullName evidence="4">Dienelactone hydrolase</fullName>
    </recommendedName>
</protein>
<evidence type="ECO:0008006" key="4">
    <source>
        <dbReference type="Google" id="ProtNLM"/>
    </source>
</evidence>
<evidence type="ECO:0000256" key="1">
    <source>
        <dbReference type="SAM" id="SignalP"/>
    </source>
</evidence>